<dbReference type="Pfam" id="PF06892">
    <property type="entry name" value="Phage_CP76"/>
    <property type="match status" value="1"/>
</dbReference>
<accession>A0ABU4E3P4</accession>
<proteinExistence type="predicted"/>
<dbReference type="InterPro" id="IPR009679">
    <property type="entry name" value="Phage_186_CII-like"/>
</dbReference>
<sequence>MDQKNWRNKMQPEWYSDAVKKVISNLPGGYEEAVTWIGKKDGKEKEGTTLDSLFNRLRPEGDQILPLGWAIVLQKAGGSHHVAHAVARASGGYFIPGGEVTEVDNSDINEKLLEAFEQISRYSEVFRDAVKDGVMDKQEFEQLKDELYLATVKLQEHLNLGSRVYCEPEKSDARECAAPGAVACRNQWRTNA</sequence>
<evidence type="ECO:0000313" key="2">
    <source>
        <dbReference type="Proteomes" id="UP001187066"/>
    </source>
</evidence>
<dbReference type="Proteomes" id="UP001187066">
    <property type="component" value="Unassembled WGS sequence"/>
</dbReference>
<gene>
    <name evidence="1" type="ORF">R4P48_13760</name>
</gene>
<reference evidence="1 2" key="1">
    <citation type="submission" date="2023-10" db="EMBL/GenBank/DDBJ databases">
        <authorList>
            <person name="Dale J."/>
        </authorList>
    </citation>
    <scope>NUCLEOTIDE SEQUENCE [LARGE SCALE GENOMIC DNA]</scope>
    <source>
        <strain evidence="1 2">2023EL-00970</strain>
    </source>
</reference>
<name>A0ABU4E3P4_9ENTR</name>
<protein>
    <submittedName>
        <fullName evidence="1">YmfL family putative regulatory protein</fullName>
    </submittedName>
</protein>
<dbReference type="InterPro" id="IPR048188">
    <property type="entry name" value="YmfL-like"/>
</dbReference>
<dbReference type="RefSeq" id="WP_151604710.1">
    <property type="nucleotide sequence ID" value="NZ_JAWLOF010000009.1"/>
</dbReference>
<keyword evidence="2" id="KW-1185">Reference proteome</keyword>
<dbReference type="NCBIfam" id="NF041471">
    <property type="entry name" value="phage_reg_YmfL"/>
    <property type="match status" value="1"/>
</dbReference>
<comment type="caution">
    <text evidence="1">The sequence shown here is derived from an EMBL/GenBank/DDBJ whole genome shotgun (WGS) entry which is preliminary data.</text>
</comment>
<evidence type="ECO:0000313" key="1">
    <source>
        <dbReference type="EMBL" id="MDV7023737.1"/>
    </source>
</evidence>
<organism evidence="1 2">
    <name type="scientific">Atlantibacter subterraneus</name>
    <dbReference type="NCBI Taxonomy" id="255519"/>
    <lineage>
        <taxon>Bacteria</taxon>
        <taxon>Pseudomonadati</taxon>
        <taxon>Pseudomonadota</taxon>
        <taxon>Gammaproteobacteria</taxon>
        <taxon>Enterobacterales</taxon>
        <taxon>Enterobacteriaceae</taxon>
        <taxon>Atlantibacter</taxon>
    </lineage>
</organism>
<dbReference type="EMBL" id="JAWLOF010000009">
    <property type="protein sequence ID" value="MDV7023737.1"/>
    <property type="molecule type" value="Genomic_DNA"/>
</dbReference>